<dbReference type="InterPro" id="IPR017853">
    <property type="entry name" value="GH"/>
</dbReference>
<dbReference type="SUPFAM" id="SSF51445">
    <property type="entry name" value="(Trans)glycosidases"/>
    <property type="match status" value="1"/>
</dbReference>
<dbReference type="Gene3D" id="3.20.20.80">
    <property type="entry name" value="Glycosidases"/>
    <property type="match status" value="2"/>
</dbReference>
<dbReference type="GO" id="GO:0000272">
    <property type="term" value="P:polysaccharide catabolic process"/>
    <property type="evidence" value="ECO:0007669"/>
    <property type="project" value="InterPro"/>
</dbReference>
<keyword evidence="4" id="KW-0472">Membrane</keyword>
<name>A0A0H5R8H6_9EUKA</name>
<comment type="similarity">
    <text evidence="1">Belongs to the glycosyl hydrolase 5 (cellulase A) family.</text>
</comment>
<evidence type="ECO:0000259" key="5">
    <source>
        <dbReference type="Pfam" id="PF00150"/>
    </source>
</evidence>
<dbReference type="Pfam" id="PF00150">
    <property type="entry name" value="Cellulase"/>
    <property type="match status" value="1"/>
</dbReference>
<evidence type="ECO:0000256" key="2">
    <source>
        <dbReference type="ARBA" id="ARBA00022801"/>
    </source>
</evidence>
<dbReference type="Gene3D" id="2.60.40.1180">
    <property type="entry name" value="Golgi alpha-mannosidase II"/>
    <property type="match status" value="1"/>
</dbReference>
<feature type="domain" description="Glycoside hydrolase family 5" evidence="5">
    <location>
        <begin position="136"/>
        <end position="200"/>
    </location>
</feature>
<evidence type="ECO:0000256" key="1">
    <source>
        <dbReference type="ARBA" id="ARBA00005641"/>
    </source>
</evidence>
<accession>A0A0H5R8H6</accession>
<feature type="transmembrane region" description="Helical" evidence="4">
    <location>
        <begin position="12"/>
        <end position="30"/>
    </location>
</feature>
<protein>
    <recommendedName>
        <fullName evidence="8">Glycoside hydrolase family 5 domain-containing protein</fullName>
    </recommendedName>
</protein>
<dbReference type="InterPro" id="IPR052066">
    <property type="entry name" value="Glycosphingolipid_Hydrolases"/>
</dbReference>
<dbReference type="AlphaFoldDB" id="A0A0H5R8H6"/>
<feature type="domain" description="Glycoside hydrolase family 5 C-terminal" evidence="6">
    <location>
        <begin position="686"/>
        <end position="786"/>
    </location>
</feature>
<evidence type="ECO:0000256" key="4">
    <source>
        <dbReference type="SAM" id="Phobius"/>
    </source>
</evidence>
<dbReference type="PANTHER" id="PTHR31308:SF5">
    <property type="entry name" value="ERGOSTERYL-BETA-GLUCOSIDASE"/>
    <property type="match status" value="1"/>
</dbReference>
<evidence type="ECO:0000313" key="7">
    <source>
        <dbReference type="EMBL" id="CRZ10425.1"/>
    </source>
</evidence>
<dbReference type="EMBL" id="HACM01009983">
    <property type="protein sequence ID" value="CRZ10425.1"/>
    <property type="molecule type" value="Transcribed_RNA"/>
</dbReference>
<keyword evidence="4" id="KW-0812">Transmembrane</keyword>
<keyword evidence="2" id="KW-0378">Hydrolase</keyword>
<dbReference type="InterPro" id="IPR013780">
    <property type="entry name" value="Glyco_hydro_b"/>
</dbReference>
<keyword evidence="4" id="KW-1133">Transmembrane helix</keyword>
<evidence type="ECO:0000256" key="3">
    <source>
        <dbReference type="ARBA" id="ARBA00023295"/>
    </source>
</evidence>
<dbReference type="InterPro" id="IPR041036">
    <property type="entry name" value="GH5_C"/>
</dbReference>
<dbReference type="PANTHER" id="PTHR31308">
    <property type="match status" value="1"/>
</dbReference>
<dbReference type="Pfam" id="PF18564">
    <property type="entry name" value="Glyco_hydro_5_C"/>
    <property type="match status" value="1"/>
</dbReference>
<evidence type="ECO:0000259" key="6">
    <source>
        <dbReference type="Pfam" id="PF18564"/>
    </source>
</evidence>
<keyword evidence="3" id="KW-0326">Glycosidase</keyword>
<sequence>MIMMEFSPNDETLYWMAHAVTTALVFLFIYQHIHVQRIRQYLERRNFIDYVNLKEPSKPQKDHETAPYLRSSSNSLMEGQWFIDRHGRRLILRGVNLSGSSKSPFKPFLHSHEGGDGEFFRDLDVSFVGRPFPIEDADKHLSLIRSWGFNVLRLVITWEAIEHFGPGIYDDDYVEFLIAVIRKAAAYDIRVFVDPHQDAWSRQCGGSGAPNWTLRLAGLNSRAFYDCGAAMCHSSWCSANPDRRPQDYPVMIWQTNYYKLACATMFTLFFGGNVFAPRFRVAQSRTDSRMPGDQHFNVQDYLTFHFIQSMSYVAKRINEEGLNCQMDRNGGVLGWDTLNEPDRGWIGCPNLSDSLPWQELRTGATPTPFQSMLAGCGQTEIVDEYDVCWRGPVRLGKVKMNENKAHAWMTRVSPDVLFTEGLQAAQGRKITIDHTSMADEGYQSYNAGSMTDFGCIWAAHNVYDQQAKTLLVPDYFANHPISGETIDAKQFTMQFWMPFVHRFGRALRSIHRPTMLFLGPPVNERPPTLSDRSPKEHPAEFYENLVYTPHWYDGFTLITRRFNPFNIEYLHAKRGIKTIWSALRLGYGHVRAGFQSELALIRQESEQVGDFPTLIGEIGIPFDGLSEWSRRYALDSTLRAIERNHLNATLWNYAVDHDSDLGDFWNGEDLSLVSGSKVRCPDALIRPFPVATSGKPTHFTFDSDSSCFEYAFDSCLYVCALCQDCGAWPKMDPSTTISNDSPFHSTAMTEIFAPSQHFRCWDDVQIAVSNCDNWILDLKNQRLVIYIGNPKAFSQRGGERELNPSCCQACLSPVPKTELVALNRSHLVKMRSTTPKSGLSPDPDRIYSWSITDMERHVFTDPKNIFTWIVSFFSGVLKRLRFRSRPDRALASKIFY</sequence>
<organism evidence="7">
    <name type="scientific">Spongospora subterranea</name>
    <dbReference type="NCBI Taxonomy" id="70186"/>
    <lineage>
        <taxon>Eukaryota</taxon>
        <taxon>Sar</taxon>
        <taxon>Rhizaria</taxon>
        <taxon>Endomyxa</taxon>
        <taxon>Phytomyxea</taxon>
        <taxon>Plasmodiophorida</taxon>
        <taxon>Plasmodiophoridae</taxon>
        <taxon>Spongospora</taxon>
    </lineage>
</organism>
<dbReference type="GO" id="GO:1904462">
    <property type="term" value="P:ergosteryl 3-beta-D-glucoside catabolic process"/>
    <property type="evidence" value="ECO:0007669"/>
    <property type="project" value="TreeGrafter"/>
</dbReference>
<dbReference type="InterPro" id="IPR001547">
    <property type="entry name" value="Glyco_hydro_5"/>
</dbReference>
<proteinExistence type="inferred from homology"/>
<evidence type="ECO:0008006" key="8">
    <source>
        <dbReference type="Google" id="ProtNLM"/>
    </source>
</evidence>
<dbReference type="GO" id="GO:0050295">
    <property type="term" value="F:steryl-beta-glucosidase activity"/>
    <property type="evidence" value="ECO:0007669"/>
    <property type="project" value="TreeGrafter"/>
</dbReference>
<reference evidence="7" key="1">
    <citation type="submission" date="2015-04" db="EMBL/GenBank/DDBJ databases">
        <title>The genome sequence of the plant pathogenic Rhizarian Plasmodiophora brassicae reveals insights in its biotrophic life cycle and the origin of chitin synthesis.</title>
        <authorList>
            <person name="Schwelm A."/>
            <person name="Fogelqvist J."/>
            <person name="Knaust A."/>
            <person name="Julke S."/>
            <person name="Lilja T."/>
            <person name="Dhandapani V."/>
            <person name="Bonilla-Rosso G."/>
            <person name="Karlsson M."/>
            <person name="Shevchenko A."/>
            <person name="Choi S.R."/>
            <person name="Kim H.G."/>
            <person name="Park J.Y."/>
            <person name="Lim Y.P."/>
            <person name="Ludwig-Muller J."/>
            <person name="Dixelius C."/>
        </authorList>
    </citation>
    <scope>NUCLEOTIDE SEQUENCE</scope>
    <source>
        <tissue evidence="7">Potato root galls</tissue>
    </source>
</reference>